<dbReference type="Gramene" id="AUR62039379-RA">
    <property type="protein sequence ID" value="AUR62039379-RA:cds"/>
    <property type="gene ID" value="AUR62039379"/>
</dbReference>
<dbReference type="Proteomes" id="UP000596660">
    <property type="component" value="Unplaced"/>
</dbReference>
<dbReference type="InterPro" id="IPR039768">
    <property type="entry name" value="Nmd3"/>
</dbReference>
<feature type="domain" description="60S ribosomal export protein NMD3 OB-fold" evidence="1">
    <location>
        <begin position="127"/>
        <end position="211"/>
    </location>
</feature>
<dbReference type="OrthoDB" id="203821at2759"/>
<dbReference type="PANTHER" id="PTHR12746">
    <property type="entry name" value="NONSENSE-MEDIATED MRNA DECAY PROTEIN 3"/>
    <property type="match status" value="1"/>
</dbReference>
<gene>
    <name evidence="2" type="primary">LOC110715269</name>
</gene>
<dbReference type="GO" id="GO:0005737">
    <property type="term" value="C:cytoplasm"/>
    <property type="evidence" value="ECO:0007669"/>
    <property type="project" value="TreeGrafter"/>
</dbReference>
<dbReference type="SMR" id="A0A803N2M6"/>
<dbReference type="RefSeq" id="XP_021749525.1">
    <property type="nucleotide sequence ID" value="XM_021893833.1"/>
</dbReference>
<dbReference type="GO" id="GO:0005634">
    <property type="term" value="C:nucleus"/>
    <property type="evidence" value="ECO:0007669"/>
    <property type="project" value="TreeGrafter"/>
</dbReference>
<evidence type="ECO:0000259" key="1">
    <source>
        <dbReference type="Pfam" id="PF21192"/>
    </source>
</evidence>
<reference evidence="2" key="2">
    <citation type="submission" date="2021-03" db="UniProtKB">
        <authorList>
            <consortium name="EnsemblPlants"/>
        </authorList>
    </citation>
    <scope>IDENTIFICATION</scope>
</reference>
<sequence>MKLANQGVDFLFVNRKDAENLYNFLVTQTPIMPDQFRKKFMKSSDPNRNNHTEIWYISAVICPIYQYDLIHLPRSLIASHHVGTLVICISSYNFIGVLDPLTLTYCQIRVKDYWKEPFEPLKTSSELVEYKVLDMEIVSRGQLYSLANVQVARVSVIGKNGTESLVKTHLGNVLKPGDYVLGYELCSTNYSADVEMENCVDIVPNVVLIKKKNAAAKLHIKVTRQKASPEYQQFLGDLEKNPEAMFNLSLNDREGENQTSEMVSMKPDNSELELEELLADLDLSDQEAKNL</sequence>
<dbReference type="GO" id="GO:0000055">
    <property type="term" value="P:ribosomal large subunit export from nucleus"/>
    <property type="evidence" value="ECO:0007669"/>
    <property type="project" value="TreeGrafter"/>
</dbReference>
<dbReference type="KEGG" id="cqi:110715269"/>
<dbReference type="EnsemblPlants" id="AUR62039379-RA">
    <property type="protein sequence ID" value="AUR62039379-RA:cds"/>
    <property type="gene ID" value="AUR62039379"/>
</dbReference>
<dbReference type="GeneID" id="110715269"/>
<organism evidence="2 3">
    <name type="scientific">Chenopodium quinoa</name>
    <name type="common">Quinoa</name>
    <dbReference type="NCBI Taxonomy" id="63459"/>
    <lineage>
        <taxon>Eukaryota</taxon>
        <taxon>Viridiplantae</taxon>
        <taxon>Streptophyta</taxon>
        <taxon>Embryophyta</taxon>
        <taxon>Tracheophyta</taxon>
        <taxon>Spermatophyta</taxon>
        <taxon>Magnoliopsida</taxon>
        <taxon>eudicotyledons</taxon>
        <taxon>Gunneridae</taxon>
        <taxon>Pentapetalae</taxon>
        <taxon>Caryophyllales</taxon>
        <taxon>Chenopodiaceae</taxon>
        <taxon>Chenopodioideae</taxon>
        <taxon>Atripliceae</taxon>
        <taxon>Chenopodium</taxon>
    </lineage>
</organism>
<proteinExistence type="predicted"/>
<dbReference type="GO" id="GO:0043023">
    <property type="term" value="F:ribosomal large subunit binding"/>
    <property type="evidence" value="ECO:0007669"/>
    <property type="project" value="InterPro"/>
</dbReference>
<dbReference type="PANTHER" id="PTHR12746:SF2">
    <property type="entry name" value="60S RIBOSOMAL EXPORT PROTEIN NMD3"/>
    <property type="match status" value="1"/>
</dbReference>
<protein>
    <recommendedName>
        <fullName evidence="1">60S ribosomal export protein NMD3 OB-fold domain-containing protein</fullName>
    </recommendedName>
</protein>
<name>A0A803N2M6_CHEQI</name>
<accession>A0A803N2M6</accession>
<evidence type="ECO:0000313" key="3">
    <source>
        <dbReference type="Proteomes" id="UP000596660"/>
    </source>
</evidence>
<reference evidence="2" key="1">
    <citation type="journal article" date="2017" name="Nature">
        <title>The genome of Chenopodium quinoa.</title>
        <authorList>
            <person name="Jarvis D.E."/>
            <person name="Ho Y.S."/>
            <person name="Lightfoot D.J."/>
            <person name="Schmoeckel S.M."/>
            <person name="Li B."/>
            <person name="Borm T.J.A."/>
            <person name="Ohyanagi H."/>
            <person name="Mineta K."/>
            <person name="Michell C.T."/>
            <person name="Saber N."/>
            <person name="Kharbatia N.M."/>
            <person name="Rupper R.R."/>
            <person name="Sharp A.R."/>
            <person name="Dally N."/>
            <person name="Boughton B.A."/>
            <person name="Woo Y.H."/>
            <person name="Gao G."/>
            <person name="Schijlen E.G.W.M."/>
            <person name="Guo X."/>
            <person name="Momin A.A."/>
            <person name="Negrao S."/>
            <person name="Al-Babili S."/>
            <person name="Gehring C."/>
            <person name="Roessner U."/>
            <person name="Jung C."/>
            <person name="Murphy K."/>
            <person name="Arold S.T."/>
            <person name="Gojobori T."/>
            <person name="van der Linden C.G."/>
            <person name="van Loo E.N."/>
            <person name="Jellen E.N."/>
            <person name="Maughan P.J."/>
            <person name="Tester M."/>
        </authorList>
    </citation>
    <scope>NUCLEOTIDE SEQUENCE [LARGE SCALE GENOMIC DNA]</scope>
    <source>
        <strain evidence="2">cv. PI 614886</strain>
    </source>
</reference>
<dbReference type="AlphaFoldDB" id="A0A803N2M6"/>
<keyword evidence="3" id="KW-1185">Reference proteome</keyword>
<dbReference type="OMA" id="DVEMENC"/>
<dbReference type="InterPro" id="IPR048898">
    <property type="entry name" value="OB_NMD3"/>
</dbReference>
<evidence type="ECO:0000313" key="2">
    <source>
        <dbReference type="EnsemblPlants" id="AUR62039379-RA:cds"/>
    </source>
</evidence>
<dbReference type="Pfam" id="PF21192">
    <property type="entry name" value="OB_NMD3"/>
    <property type="match status" value="1"/>
</dbReference>